<sequence length="179" mass="20057">MTKLTLQEQMLKAGLVTSKKIAKVQKTAKKSRVQAREARAAVEENKKAQLERDKQLSEQQKQAALSKEYKAQVKQLIEMNRIDISKGDIGFNFTDNNLIKKIDVDKLTQAQLINGRLAIARLVVDNNGKSEYAIIPASVADKIAQRDANSIVLNSALSQEAQDEDDPYADFKVPDDLMW</sequence>
<gene>
    <name evidence="2" type="ORF">EZJ58_1582</name>
</gene>
<feature type="region of interest" description="Disordered" evidence="1">
    <location>
        <begin position="35"/>
        <end position="55"/>
    </location>
</feature>
<dbReference type="Pfam" id="PF09831">
    <property type="entry name" value="DUF2058"/>
    <property type="match status" value="1"/>
</dbReference>
<dbReference type="AlphaFoldDB" id="A0A4R1N9Y8"/>
<proteinExistence type="predicted"/>
<organism evidence="2 3">
    <name type="scientific">Sodalis ligni</name>
    <dbReference type="NCBI Taxonomy" id="2697027"/>
    <lineage>
        <taxon>Bacteria</taxon>
        <taxon>Pseudomonadati</taxon>
        <taxon>Pseudomonadota</taxon>
        <taxon>Gammaproteobacteria</taxon>
        <taxon>Enterobacterales</taxon>
        <taxon>Bruguierivoracaceae</taxon>
        <taxon>Sodalis</taxon>
    </lineage>
</organism>
<evidence type="ECO:0000256" key="1">
    <source>
        <dbReference type="SAM" id="MobiDB-lite"/>
    </source>
</evidence>
<evidence type="ECO:0000313" key="2">
    <source>
        <dbReference type="EMBL" id="TCL03507.1"/>
    </source>
</evidence>
<comment type="caution">
    <text evidence="2">The sequence shown here is derived from an EMBL/GenBank/DDBJ whole genome shotgun (WGS) entry which is preliminary data.</text>
</comment>
<reference evidence="2 3" key="1">
    <citation type="submission" date="2019-02" db="EMBL/GenBank/DDBJ databases">
        <title>Investigation of anaerobic lignin degradation for improved lignocellulosic biofuels.</title>
        <authorList>
            <person name="Deangelis K."/>
        </authorList>
    </citation>
    <scope>NUCLEOTIDE SEQUENCE [LARGE SCALE GENOMIC DNA]</scope>
    <source>
        <strain evidence="2 3">159R</strain>
    </source>
</reference>
<protein>
    <recommendedName>
        <fullName evidence="4">Nucleoprotein/polynucleotide-associated enzyme</fullName>
    </recommendedName>
</protein>
<dbReference type="OrthoDB" id="5294470at2"/>
<name>A0A4R1N9Y8_9GAMM</name>
<evidence type="ECO:0008006" key="4">
    <source>
        <dbReference type="Google" id="ProtNLM"/>
    </source>
</evidence>
<dbReference type="InterPro" id="IPR018636">
    <property type="entry name" value="DUF2058"/>
</dbReference>
<accession>A0A4R1N9Y8</accession>
<keyword evidence="3" id="KW-1185">Reference proteome</keyword>
<dbReference type="EMBL" id="SJOI01000001">
    <property type="protein sequence ID" value="TCL03507.1"/>
    <property type="molecule type" value="Genomic_DNA"/>
</dbReference>
<dbReference type="Proteomes" id="UP000294555">
    <property type="component" value="Unassembled WGS sequence"/>
</dbReference>
<dbReference type="RefSeq" id="WP_132922367.1">
    <property type="nucleotide sequence ID" value="NZ_SJOI01000001.1"/>
</dbReference>
<evidence type="ECO:0000313" key="3">
    <source>
        <dbReference type="Proteomes" id="UP000294555"/>
    </source>
</evidence>